<keyword evidence="2" id="KW-0812">Transmembrane</keyword>
<name>A0A7I8VU92_9ANNE</name>
<gene>
    <name evidence="3" type="ORF">DGYR_LOCUS7751</name>
</gene>
<dbReference type="EMBL" id="CAJFCJ010000010">
    <property type="protein sequence ID" value="CAD5119520.1"/>
    <property type="molecule type" value="Genomic_DNA"/>
</dbReference>
<sequence length="289" mass="33153">MVESNLLFLLTSCLRMSFLNQPLVLPRPIPYVPQPPFTFNRQKQPPPVSVTASSSDKYKSVIKNQDSSILDLEEAIDKRLDEELVDLAIPPSYKKSHKRADSSTAHMNQAQALEDGATEPDIPVNLTEIDSGPVVEDLIEKKYPLSCCLIFLSVSGHLLSCIFWSLVVNSLCTSQMKQCIIYGVLLGISYIMIFTEAFNSRTRAFVRNYIDYETFENFLTHIKMAPPICSWDVICYDIERKKRSADMEIQRHKDVMRFEHNRSTDYSDEFPRYKENSLTRVSIINYSIS</sequence>
<organism evidence="3 4">
    <name type="scientific">Dimorphilus gyrociliatus</name>
    <dbReference type="NCBI Taxonomy" id="2664684"/>
    <lineage>
        <taxon>Eukaryota</taxon>
        <taxon>Metazoa</taxon>
        <taxon>Spiralia</taxon>
        <taxon>Lophotrochozoa</taxon>
        <taxon>Annelida</taxon>
        <taxon>Polychaeta</taxon>
        <taxon>Polychaeta incertae sedis</taxon>
        <taxon>Dinophilidae</taxon>
        <taxon>Dimorphilus</taxon>
    </lineage>
</organism>
<evidence type="ECO:0000256" key="2">
    <source>
        <dbReference type="SAM" id="Phobius"/>
    </source>
</evidence>
<feature type="transmembrane region" description="Helical" evidence="2">
    <location>
        <begin position="143"/>
        <end position="167"/>
    </location>
</feature>
<protein>
    <submittedName>
        <fullName evidence="3">Uncharacterized protein</fullName>
    </submittedName>
</protein>
<comment type="caution">
    <text evidence="3">The sequence shown here is derived from an EMBL/GenBank/DDBJ whole genome shotgun (WGS) entry which is preliminary data.</text>
</comment>
<dbReference type="Proteomes" id="UP000549394">
    <property type="component" value="Unassembled WGS sequence"/>
</dbReference>
<keyword evidence="2" id="KW-0472">Membrane</keyword>
<proteinExistence type="predicted"/>
<feature type="transmembrane region" description="Helical" evidence="2">
    <location>
        <begin position="179"/>
        <end position="198"/>
    </location>
</feature>
<keyword evidence="4" id="KW-1185">Reference proteome</keyword>
<evidence type="ECO:0000256" key="1">
    <source>
        <dbReference type="SAM" id="MobiDB-lite"/>
    </source>
</evidence>
<keyword evidence="2" id="KW-1133">Transmembrane helix</keyword>
<evidence type="ECO:0000313" key="3">
    <source>
        <dbReference type="EMBL" id="CAD5119520.1"/>
    </source>
</evidence>
<reference evidence="3 4" key="1">
    <citation type="submission" date="2020-08" db="EMBL/GenBank/DDBJ databases">
        <authorList>
            <person name="Hejnol A."/>
        </authorList>
    </citation>
    <scope>NUCLEOTIDE SEQUENCE [LARGE SCALE GENOMIC DNA]</scope>
</reference>
<feature type="region of interest" description="Disordered" evidence="1">
    <location>
        <begin position="36"/>
        <end position="56"/>
    </location>
</feature>
<evidence type="ECO:0000313" key="4">
    <source>
        <dbReference type="Proteomes" id="UP000549394"/>
    </source>
</evidence>
<accession>A0A7I8VU92</accession>
<dbReference type="AlphaFoldDB" id="A0A7I8VU92"/>